<evidence type="ECO:0000256" key="2">
    <source>
        <dbReference type="ARBA" id="ARBA00022741"/>
    </source>
</evidence>
<dbReference type="OrthoDB" id="2963168at2759"/>
<dbReference type="AlphaFoldDB" id="A0A1X7VC39"/>
<evidence type="ECO:0000256" key="3">
    <source>
        <dbReference type="ARBA" id="ARBA00022840"/>
    </source>
</evidence>
<keyword evidence="3" id="KW-0067">ATP-binding</keyword>
<dbReference type="GO" id="GO:0140662">
    <property type="term" value="F:ATP-dependent protein folding chaperone"/>
    <property type="evidence" value="ECO:0007669"/>
    <property type="project" value="InterPro"/>
</dbReference>
<dbReference type="OMA" id="TIAMDEM"/>
<dbReference type="Pfam" id="PF00012">
    <property type="entry name" value="HSP70"/>
    <property type="match status" value="1"/>
</dbReference>
<evidence type="ECO:0000256" key="1">
    <source>
        <dbReference type="ARBA" id="ARBA00007381"/>
    </source>
</evidence>
<dbReference type="Gene3D" id="3.30.420.40">
    <property type="match status" value="1"/>
</dbReference>
<organism evidence="4">
    <name type="scientific">Amphimedon queenslandica</name>
    <name type="common">Sponge</name>
    <dbReference type="NCBI Taxonomy" id="400682"/>
    <lineage>
        <taxon>Eukaryota</taxon>
        <taxon>Metazoa</taxon>
        <taxon>Porifera</taxon>
        <taxon>Demospongiae</taxon>
        <taxon>Heteroscleromorpha</taxon>
        <taxon>Haplosclerida</taxon>
        <taxon>Niphatidae</taxon>
        <taxon>Amphimedon</taxon>
    </lineage>
</organism>
<reference evidence="4" key="1">
    <citation type="submission" date="2017-05" db="UniProtKB">
        <authorList>
            <consortium name="EnsemblMetazoa"/>
        </authorList>
    </citation>
    <scope>IDENTIFICATION</scope>
</reference>
<dbReference type="PANTHER" id="PTHR14187:SF5">
    <property type="entry name" value="HEAT SHOCK 70 KDA PROTEIN 12A"/>
    <property type="match status" value="1"/>
</dbReference>
<dbReference type="STRING" id="400682.A0A1X7VC39"/>
<evidence type="ECO:0000313" key="4">
    <source>
        <dbReference type="EnsemblMetazoa" id="Aqu2.1.37865_001"/>
    </source>
</evidence>
<accession>A0A1X7VC39</accession>
<dbReference type="InParanoid" id="A0A1X7VC39"/>
<dbReference type="InterPro" id="IPR043129">
    <property type="entry name" value="ATPase_NBD"/>
</dbReference>
<name>A0A1X7VC39_AMPQE</name>
<dbReference type="GO" id="GO:0005524">
    <property type="term" value="F:ATP binding"/>
    <property type="evidence" value="ECO:0007669"/>
    <property type="project" value="UniProtKB-KW"/>
</dbReference>
<dbReference type="EnsemblMetazoa" id="Aqu2.1.37865_001">
    <property type="protein sequence ID" value="Aqu2.1.37865_001"/>
    <property type="gene ID" value="Aqu2.1.37865"/>
</dbReference>
<comment type="similarity">
    <text evidence="1">Belongs to the heat shock protein 70 family.</text>
</comment>
<dbReference type="SUPFAM" id="SSF53067">
    <property type="entry name" value="Actin-like ATPase domain"/>
    <property type="match status" value="2"/>
</dbReference>
<dbReference type="eggNOG" id="KOG0101">
    <property type="taxonomic scope" value="Eukaryota"/>
</dbReference>
<protein>
    <submittedName>
        <fullName evidence="4">Uncharacterized protein</fullName>
    </submittedName>
</protein>
<dbReference type="PANTHER" id="PTHR14187">
    <property type="entry name" value="ALPHA KINASE/ELONGATION FACTOR 2 KINASE"/>
    <property type="match status" value="1"/>
</dbReference>
<dbReference type="InterPro" id="IPR013126">
    <property type="entry name" value="Hsp_70_fam"/>
</dbReference>
<proteinExistence type="inferred from homology"/>
<keyword evidence="2" id="KW-0547">Nucleotide-binding</keyword>
<sequence>MALAADEVLAFGSQIFPLVQKQLRPQDYKPPLHRARKVPRADANYRITEGNIAAIDFGTTSVSLAYTTKGDEKVNTLILDAQEKAARDTNAVLFKREGKAISVVAFGNTARSQFTTARKSGNYDQENIYFERIKMLLKREKNTVDRQTLIGSFSGEKFYLIEVIAFILQYLKDQLIDHHSRGVRPLKTADFDWVITVPAIWDARGKRMMREAAYMAGLLTESKRISEFTPISSSPLPVPDEVNPDKLSLALEPEAAALYSQETVAEQIKGQPSAAAISHPTEYMVIDAGGGTIDITAHVEVDGGIVVQNVPTGNAWGGTQVNEGFSKLLQELVNDPGFEKFIASGDHTKNQATLNKIVYTEFEKQKVLFGQGKLEEIAVELPRNFVRFYEEALIEGAEKMSGTDYDPDENDTLRINKSVTESKLFGPAIQGIIDCTLAAISKIDNCPNTFYLVGAFGGCKYVHEKVSPAIKRYYQSKGHKGTCSVLVPPSPHLAVATGAAMWRKNPEKFKARRADATYGIGLSFPFDPEKHNEAYKCYIEDYKGYYCNYIFNIFLEEGELAKANEVITTYFTPRCQDNTTASIKIYSTPQLGVRYIRDENNKLIVTEIGQLVIDVPNPDNLPLDQRIVDVTIDFSGTEIQAKARYRVTGKEVKTVCDFLST</sequence>